<organism evidence="1 2">
    <name type="scientific">Fimbriiglobus ruber</name>
    <dbReference type="NCBI Taxonomy" id="1908690"/>
    <lineage>
        <taxon>Bacteria</taxon>
        <taxon>Pseudomonadati</taxon>
        <taxon>Planctomycetota</taxon>
        <taxon>Planctomycetia</taxon>
        <taxon>Gemmatales</taxon>
        <taxon>Gemmataceae</taxon>
        <taxon>Fimbriiglobus</taxon>
    </lineage>
</organism>
<gene>
    <name evidence="1" type="ORF">FRUB_09725</name>
</gene>
<comment type="caution">
    <text evidence="1">The sequence shown here is derived from an EMBL/GenBank/DDBJ whole genome shotgun (WGS) entry which is preliminary data.</text>
</comment>
<sequence>MIFNDVLPPDSSLVGLATSATFDPASRTAAPGMPTATQPFQQFMFVHH</sequence>
<dbReference type="EMBL" id="NIDE01000019">
    <property type="protein sequence ID" value="OWK34883.1"/>
    <property type="molecule type" value="Genomic_DNA"/>
</dbReference>
<keyword evidence="2" id="KW-1185">Reference proteome</keyword>
<accession>A0A225D1S9</accession>
<protein>
    <submittedName>
        <fullName evidence="1">Uncharacterized protein</fullName>
    </submittedName>
</protein>
<dbReference type="Proteomes" id="UP000214646">
    <property type="component" value="Unassembled WGS sequence"/>
</dbReference>
<evidence type="ECO:0000313" key="2">
    <source>
        <dbReference type="Proteomes" id="UP000214646"/>
    </source>
</evidence>
<reference evidence="2" key="1">
    <citation type="submission" date="2017-06" db="EMBL/GenBank/DDBJ databases">
        <title>Genome analysis of Fimbriiglobus ruber SP5, the first member of the order Planctomycetales with confirmed chitinolytic capability.</title>
        <authorList>
            <person name="Ravin N.V."/>
            <person name="Rakitin A.L."/>
            <person name="Ivanova A.A."/>
            <person name="Beletsky A.V."/>
            <person name="Kulichevskaya I.S."/>
            <person name="Mardanov A.V."/>
            <person name="Dedysh S.N."/>
        </authorList>
    </citation>
    <scope>NUCLEOTIDE SEQUENCE [LARGE SCALE GENOMIC DNA]</scope>
    <source>
        <strain evidence="2">SP5</strain>
    </source>
</reference>
<dbReference type="AlphaFoldDB" id="A0A225D1S9"/>
<name>A0A225D1S9_9BACT</name>
<proteinExistence type="predicted"/>
<evidence type="ECO:0000313" key="1">
    <source>
        <dbReference type="EMBL" id="OWK34883.1"/>
    </source>
</evidence>